<evidence type="ECO:0000256" key="10">
    <source>
        <dbReference type="ARBA" id="ARBA00034078"/>
    </source>
</evidence>
<name>A0A1Y2BIE7_9TREE</name>
<dbReference type="SUPFAM" id="SSF52016">
    <property type="entry name" value="LeuD/IlvD-like"/>
    <property type="match status" value="1"/>
</dbReference>
<dbReference type="InterPro" id="IPR037237">
    <property type="entry name" value="IlvD/EDD_N"/>
</dbReference>
<dbReference type="GO" id="GO:0009082">
    <property type="term" value="P:branched-chain amino acid biosynthetic process"/>
    <property type="evidence" value="ECO:0007669"/>
    <property type="project" value="UniProtKB-ARBA"/>
</dbReference>
<organism evidence="14 15">
    <name type="scientific">Naematelia encephala</name>
    <dbReference type="NCBI Taxonomy" id="71784"/>
    <lineage>
        <taxon>Eukaryota</taxon>
        <taxon>Fungi</taxon>
        <taxon>Dikarya</taxon>
        <taxon>Basidiomycota</taxon>
        <taxon>Agaricomycotina</taxon>
        <taxon>Tremellomycetes</taxon>
        <taxon>Tremellales</taxon>
        <taxon>Naemateliaceae</taxon>
        <taxon>Naematelia</taxon>
    </lineage>
</organism>
<dbReference type="Gene3D" id="3.50.30.80">
    <property type="entry name" value="IlvD/EDD C-terminal domain-like"/>
    <property type="match status" value="1"/>
</dbReference>
<evidence type="ECO:0000256" key="6">
    <source>
        <dbReference type="ARBA" id="ARBA00029304"/>
    </source>
</evidence>
<comment type="cofactor">
    <cofactor evidence="10">
        <name>[2Fe-2S] cluster</name>
        <dbReference type="ChEBI" id="CHEBI:190135"/>
    </cofactor>
</comment>
<keyword evidence="2" id="KW-0479">Metal-binding</keyword>
<dbReference type="FunFam" id="3.50.30.80:FF:000001">
    <property type="entry name" value="Dihydroxy-acid dehydratase"/>
    <property type="match status" value="1"/>
</dbReference>
<evidence type="ECO:0000256" key="2">
    <source>
        <dbReference type="ARBA" id="ARBA00022723"/>
    </source>
</evidence>
<dbReference type="Proteomes" id="UP000193986">
    <property type="component" value="Unassembled WGS sequence"/>
</dbReference>
<feature type="domain" description="Dihydroxy-acid/6-phosphogluconate dehydratase C-terminal" evidence="13">
    <location>
        <begin position="267"/>
        <end position="466"/>
    </location>
</feature>
<dbReference type="EMBL" id="MCFC01000002">
    <property type="protein sequence ID" value="ORY34546.1"/>
    <property type="molecule type" value="Genomic_DNA"/>
</dbReference>
<evidence type="ECO:0000256" key="4">
    <source>
        <dbReference type="ARBA" id="ARBA00023014"/>
    </source>
</evidence>
<dbReference type="OrthoDB" id="3851628at2759"/>
<accession>A0A1Y2BIE7</accession>
<dbReference type="InterPro" id="IPR000581">
    <property type="entry name" value="ILV_EDD_N"/>
</dbReference>
<dbReference type="InterPro" id="IPR056740">
    <property type="entry name" value="ILV_EDD_C"/>
</dbReference>
<reference evidence="14 15" key="1">
    <citation type="submission" date="2016-07" db="EMBL/GenBank/DDBJ databases">
        <title>Pervasive Adenine N6-methylation of Active Genes in Fungi.</title>
        <authorList>
            <consortium name="DOE Joint Genome Institute"/>
            <person name="Mondo S.J."/>
            <person name="Dannebaum R.O."/>
            <person name="Kuo R.C."/>
            <person name="Labutti K."/>
            <person name="Haridas S."/>
            <person name="Kuo A."/>
            <person name="Salamov A."/>
            <person name="Ahrendt S.R."/>
            <person name="Lipzen A."/>
            <person name="Sullivan W."/>
            <person name="Andreopoulos W.B."/>
            <person name="Clum A."/>
            <person name="Lindquist E."/>
            <person name="Daum C."/>
            <person name="Ramamoorthy G.K."/>
            <person name="Gryganskyi A."/>
            <person name="Culley D."/>
            <person name="Magnuson J.K."/>
            <person name="James T.Y."/>
            <person name="O'Malley M.A."/>
            <person name="Stajich J.E."/>
            <person name="Spatafora J.W."/>
            <person name="Visel A."/>
            <person name="Grigoriev I.V."/>
        </authorList>
    </citation>
    <scope>NUCLEOTIDE SEQUENCE [LARGE SCALE GENOMIC DNA]</scope>
    <source>
        <strain evidence="14 15">68-887.2</strain>
    </source>
</reference>
<comment type="catalytic activity">
    <reaction evidence="11">
        <text>(2R,3R)-2,3-dihydroxy-3-methylpentanoate = (S)-3-methyl-2-oxopentanoate + H2O</text>
        <dbReference type="Rhea" id="RHEA:27694"/>
        <dbReference type="ChEBI" id="CHEBI:15377"/>
        <dbReference type="ChEBI" id="CHEBI:35146"/>
        <dbReference type="ChEBI" id="CHEBI:49258"/>
        <dbReference type="EC" id="4.2.1.9"/>
    </reaction>
    <physiologicalReaction direction="left-to-right" evidence="11">
        <dbReference type="Rhea" id="RHEA:27695"/>
    </physiologicalReaction>
</comment>
<evidence type="ECO:0000313" key="14">
    <source>
        <dbReference type="EMBL" id="ORY34546.1"/>
    </source>
</evidence>
<evidence type="ECO:0000259" key="12">
    <source>
        <dbReference type="Pfam" id="PF00920"/>
    </source>
</evidence>
<dbReference type="PROSITE" id="PS00886">
    <property type="entry name" value="ILVD_EDD_1"/>
    <property type="match status" value="1"/>
</dbReference>
<dbReference type="STRING" id="71784.A0A1Y2BIE7"/>
<evidence type="ECO:0000256" key="5">
    <source>
        <dbReference type="ARBA" id="ARBA00023239"/>
    </source>
</evidence>
<evidence type="ECO:0000256" key="9">
    <source>
        <dbReference type="ARBA" id="ARBA00029490"/>
    </source>
</evidence>
<dbReference type="InterPro" id="IPR052352">
    <property type="entry name" value="Sugar_Degrad_Dehydratases"/>
</dbReference>
<evidence type="ECO:0000256" key="7">
    <source>
        <dbReference type="ARBA" id="ARBA00029436"/>
    </source>
</evidence>
<dbReference type="PANTHER" id="PTHR43183">
    <property type="entry name" value="HYPOTHETICAL DIHYDROXYACID DEHYDRATASE (EUROFUNG)-RELATED"/>
    <property type="match status" value="1"/>
</dbReference>
<gene>
    <name evidence="14" type="ORF">BCR39DRAFT_114272</name>
</gene>
<dbReference type="Pfam" id="PF00920">
    <property type="entry name" value="ILVD_EDD_N"/>
    <property type="match status" value="1"/>
</dbReference>
<protein>
    <recommendedName>
        <fullName evidence="9">dihydroxy-acid dehydratase</fullName>
        <ecNumber evidence="9">4.2.1.9</ecNumber>
    </recommendedName>
</protein>
<dbReference type="GO" id="GO:0004160">
    <property type="term" value="F:dihydroxy-acid dehydratase activity"/>
    <property type="evidence" value="ECO:0007669"/>
    <property type="project" value="UniProtKB-EC"/>
</dbReference>
<evidence type="ECO:0000313" key="15">
    <source>
        <dbReference type="Proteomes" id="UP000193986"/>
    </source>
</evidence>
<comment type="similarity">
    <text evidence="1">Belongs to the IlvD/Edd family.</text>
</comment>
<dbReference type="AlphaFoldDB" id="A0A1Y2BIE7"/>
<evidence type="ECO:0000256" key="3">
    <source>
        <dbReference type="ARBA" id="ARBA00023004"/>
    </source>
</evidence>
<evidence type="ECO:0000259" key="13">
    <source>
        <dbReference type="Pfam" id="PF24877"/>
    </source>
</evidence>
<feature type="domain" description="Dihydroxy-acid/6-phosphogluconate dehydratase N-terminal" evidence="12">
    <location>
        <begin position="3"/>
        <end position="254"/>
    </location>
</feature>
<sequence length="474" mass="50328">MFLRNLMSMDTEEMVRSQPMDAVVLIGGCDKTVPAQLMGAISADIPAIELVVGPMVTGSHKGARVGACTDCRGYWAKFRADMIDLEEVTAVGSELVPGVGTCGVMGTASTMACITEAMGFMPLGGATVPANGSARLRMAELSGSLAAKGVVRPSAVLHRKNFENGITVLQALGGSTNAIVHLLAIAGRVSGLNLTLEDFDRIGKRTPMLTDLKPSGSQYMEDFNKAGGVPTLLRALSPLLHLDAMTVTGLTLGEALDRHTPSFPQSLIRPLDRPLFESGALAVLRGNLAPNGCVIKQSSSAPHLLKHQGRAVVFDGTLDLADRIDSEDLEVDENSVLVLQNIGPKGHPGMPEAGYIPIPKKLARKGVKDMLRLSDGRMSGTAAGAIVLHISPEAAEGGLLAVVENGDLINVDVLSRSIELVVDPDVLEKRMYAWEIAARPKIVDGRASRGYRRLYERSVLQAHQGADFDFLVAE</sequence>
<evidence type="ECO:0000256" key="8">
    <source>
        <dbReference type="ARBA" id="ARBA00029437"/>
    </source>
</evidence>
<dbReference type="EC" id="4.2.1.9" evidence="9"/>
<comment type="pathway">
    <text evidence="8">Amino-acid biosynthesis; L-isoleucine biosynthesis; L-isoleucine from 2-oxobutanoate: step 3/4.</text>
</comment>
<dbReference type="InParanoid" id="A0A1Y2BIE7"/>
<dbReference type="InterPro" id="IPR020558">
    <property type="entry name" value="DiOHA_6PGluconate_deHydtase_CS"/>
</dbReference>
<evidence type="ECO:0000256" key="1">
    <source>
        <dbReference type="ARBA" id="ARBA00006486"/>
    </source>
</evidence>
<dbReference type="InterPro" id="IPR042096">
    <property type="entry name" value="Dihydro-acid_dehy_C"/>
</dbReference>
<evidence type="ECO:0000256" key="11">
    <source>
        <dbReference type="ARBA" id="ARBA00052865"/>
    </source>
</evidence>
<proteinExistence type="inferred from homology"/>
<keyword evidence="3" id="KW-0408">Iron</keyword>
<dbReference type="PANTHER" id="PTHR43183:SF1">
    <property type="entry name" value="HYPOTHETICAL DIHYDROXY-ACID DEHYDRATASE (EUROFUNG)-RELATED"/>
    <property type="match status" value="1"/>
</dbReference>
<dbReference type="SUPFAM" id="SSF143975">
    <property type="entry name" value="IlvD/EDD N-terminal domain-like"/>
    <property type="match status" value="1"/>
</dbReference>
<dbReference type="GO" id="GO:0051536">
    <property type="term" value="F:iron-sulfur cluster binding"/>
    <property type="evidence" value="ECO:0007669"/>
    <property type="project" value="UniProtKB-KW"/>
</dbReference>
<dbReference type="GO" id="GO:0046872">
    <property type="term" value="F:metal ion binding"/>
    <property type="evidence" value="ECO:0007669"/>
    <property type="project" value="UniProtKB-KW"/>
</dbReference>
<dbReference type="NCBIfam" id="NF004784">
    <property type="entry name" value="PRK06131.1"/>
    <property type="match status" value="1"/>
</dbReference>
<keyword evidence="5" id="KW-0456">Lyase</keyword>
<comment type="pathway">
    <text evidence="7">Amino-acid biosynthesis; L-valine biosynthesis; L-valine from pyruvate: step 3/4.</text>
</comment>
<dbReference type="Pfam" id="PF24877">
    <property type="entry name" value="ILV_EDD_C"/>
    <property type="match status" value="1"/>
</dbReference>
<comment type="catalytic activity">
    <reaction evidence="6">
        <text>(2R)-2,3-dihydroxy-3-methylbutanoate = 3-methyl-2-oxobutanoate + H2O</text>
        <dbReference type="Rhea" id="RHEA:24809"/>
        <dbReference type="ChEBI" id="CHEBI:11851"/>
        <dbReference type="ChEBI" id="CHEBI:15377"/>
        <dbReference type="ChEBI" id="CHEBI:49072"/>
        <dbReference type="EC" id="4.2.1.9"/>
    </reaction>
    <physiologicalReaction direction="left-to-right" evidence="6">
        <dbReference type="Rhea" id="RHEA:24810"/>
    </physiologicalReaction>
</comment>
<comment type="caution">
    <text evidence="14">The sequence shown here is derived from an EMBL/GenBank/DDBJ whole genome shotgun (WGS) entry which is preliminary data.</text>
</comment>
<keyword evidence="4" id="KW-0411">Iron-sulfur</keyword>
<keyword evidence="15" id="KW-1185">Reference proteome</keyword>